<proteinExistence type="predicted"/>
<dbReference type="KEGG" id="tcr:510099.30"/>
<feature type="region of interest" description="Disordered" evidence="1">
    <location>
        <begin position="424"/>
        <end position="472"/>
    </location>
</feature>
<dbReference type="GeneID" id="3542302"/>
<evidence type="ECO:0000313" key="4">
    <source>
        <dbReference type="Proteomes" id="UP000002296"/>
    </source>
</evidence>
<comment type="caution">
    <text evidence="3">The sequence shown here is derived from an EMBL/GenBank/DDBJ whole genome shotgun (WGS) entry which is preliminary data.</text>
</comment>
<protein>
    <submittedName>
        <fullName evidence="3">Uncharacterized protein</fullName>
    </submittedName>
</protein>
<name>Q4DAE9_TRYCC</name>
<dbReference type="PaxDb" id="353153-Q4DAE9"/>
<dbReference type="RefSeq" id="XP_811345.1">
    <property type="nucleotide sequence ID" value="XM_806252.1"/>
</dbReference>
<organism evidence="3 4">
    <name type="scientific">Trypanosoma cruzi (strain CL Brener)</name>
    <dbReference type="NCBI Taxonomy" id="353153"/>
    <lineage>
        <taxon>Eukaryota</taxon>
        <taxon>Discoba</taxon>
        <taxon>Euglenozoa</taxon>
        <taxon>Kinetoplastea</taxon>
        <taxon>Metakinetoplastina</taxon>
        <taxon>Trypanosomatida</taxon>
        <taxon>Trypanosomatidae</taxon>
        <taxon>Trypanosoma</taxon>
        <taxon>Schizotrypanum</taxon>
    </lineage>
</organism>
<dbReference type="Proteomes" id="UP000002296">
    <property type="component" value="Unassembled WGS sequence"/>
</dbReference>
<feature type="compositionally biased region" description="Basic and acidic residues" evidence="1">
    <location>
        <begin position="660"/>
        <end position="674"/>
    </location>
</feature>
<feature type="signal peptide" evidence="2">
    <location>
        <begin position="1"/>
        <end position="16"/>
    </location>
</feature>
<feature type="chain" id="PRO_5004236836" evidence="2">
    <location>
        <begin position="17"/>
        <end position="829"/>
    </location>
</feature>
<feature type="compositionally biased region" description="Polar residues" evidence="1">
    <location>
        <begin position="345"/>
        <end position="355"/>
    </location>
</feature>
<keyword evidence="4" id="KW-1185">Reference proteome</keyword>
<dbReference type="PANTHER" id="PTHR35381">
    <property type="entry name" value="EF-HAND DOMAIN-CONTAINING PROTEIN"/>
    <property type="match status" value="1"/>
</dbReference>
<evidence type="ECO:0000256" key="2">
    <source>
        <dbReference type="SAM" id="SignalP"/>
    </source>
</evidence>
<evidence type="ECO:0000313" key="3">
    <source>
        <dbReference type="EMBL" id="EAN89494.1"/>
    </source>
</evidence>
<reference evidence="3 4" key="1">
    <citation type="journal article" date="2005" name="Science">
        <title>The genome sequence of Trypanosoma cruzi, etiologic agent of Chagas disease.</title>
        <authorList>
            <person name="El-Sayed N.M."/>
            <person name="Myler P.J."/>
            <person name="Bartholomeu D.C."/>
            <person name="Nilsson D."/>
            <person name="Aggarwal G."/>
            <person name="Tran A.N."/>
            <person name="Ghedin E."/>
            <person name="Worthey E.A."/>
            <person name="Delcher A.L."/>
            <person name="Blandin G."/>
            <person name="Westenberger S.J."/>
            <person name="Caler E."/>
            <person name="Cerqueira G.C."/>
            <person name="Branche C."/>
            <person name="Haas B."/>
            <person name="Anupama A."/>
            <person name="Arner E."/>
            <person name="Aslund L."/>
            <person name="Attipoe P."/>
            <person name="Bontempi E."/>
            <person name="Bringaud F."/>
            <person name="Burton P."/>
            <person name="Cadag E."/>
            <person name="Campbell D.A."/>
            <person name="Carrington M."/>
            <person name="Crabtree J."/>
            <person name="Darban H."/>
            <person name="da Silveira J.F."/>
            <person name="de Jong P."/>
            <person name="Edwards K."/>
            <person name="Englund P.T."/>
            <person name="Fazelina G."/>
            <person name="Feldblyum T."/>
            <person name="Ferella M."/>
            <person name="Frasch A.C."/>
            <person name="Gull K."/>
            <person name="Horn D."/>
            <person name="Hou L."/>
            <person name="Huang Y."/>
            <person name="Kindlund E."/>
            <person name="Klingbeil M."/>
            <person name="Kluge S."/>
            <person name="Koo H."/>
            <person name="Lacerda D."/>
            <person name="Levin M.J."/>
            <person name="Lorenzi H."/>
            <person name="Louie T."/>
            <person name="Machado C.R."/>
            <person name="McCulloch R."/>
            <person name="McKenna A."/>
            <person name="Mizuno Y."/>
            <person name="Mottram J.C."/>
            <person name="Nelson S."/>
            <person name="Ochaya S."/>
            <person name="Osoegawa K."/>
            <person name="Pai G."/>
            <person name="Parsons M."/>
            <person name="Pentony M."/>
            <person name="Pettersson U."/>
            <person name="Pop M."/>
            <person name="Ramirez J.L."/>
            <person name="Rinta J."/>
            <person name="Robertson L."/>
            <person name="Salzberg S.L."/>
            <person name="Sanchez D.O."/>
            <person name="Seyler A."/>
            <person name="Sharma R."/>
            <person name="Shetty J."/>
            <person name="Simpson A.J."/>
            <person name="Sisk E."/>
            <person name="Tammi M.T."/>
            <person name="Tarleton R."/>
            <person name="Teixeira S."/>
            <person name="Van Aken S."/>
            <person name="Vogt C."/>
            <person name="Ward P.N."/>
            <person name="Wickstead B."/>
            <person name="Wortman J."/>
            <person name="White O."/>
            <person name="Fraser C.M."/>
            <person name="Stuart K.D."/>
            <person name="Andersson B."/>
        </authorList>
    </citation>
    <scope>NUCLEOTIDE SEQUENCE [LARGE SCALE GENOMIC DNA]</scope>
    <source>
        <strain evidence="3 4">CL Brener</strain>
    </source>
</reference>
<sequence length="829" mass="91983">MNCFFLLFLLLGCCFSSYTRELKRNAIVGGRSGMQCGKVSSLARSSGDAEAGVSTGELVSVPVIDRSLSRAAAVFPASFALSFVAENETTAAGVNDSALHDTTVFSDLSDEIQRVEARLSAIREEEARLMPKRTVPAVPARESGRFSSALDLKTGDYAAELTASGSYRPNSLSNADTLSTEPDATFCRNSFPTAAATSTSSSGRQRSPLHRTNASLAYANDLTNTVPEKRHYDPLESAPSSIGGMRDSRVESVRPLVEPRDPVYSLVNFLRPLRVVDIEIDTGVYEKLEVFAGEDMKGVARRFIEKHGLNMERAFRPLYAFLSSLKITELRNSPLKSPKEKVSPPQGSKTGTATVPSHFGHFPFKGDSGRVKPSCTETLGHSSEAKKKIAACERAPGRHTFDHIRQHPTRSVSLDKTRRAAAANGVSQFAKQASDRIVREGRTAISGRSQRKNTSPQQKTHRTSTPLNGLKSPRAVCQMDKTKECRRGNTPTWLNVEDTNVAPAIPVKNNIPPEVVAVEVEVNRPTRTITNSTVKVRSQNGVCNNFYSQRSSSELCRGLGTARSRKSSTLEEEPVPTFRPSLAPRSKELVAKNPERLQGPTYARLHAHARRFSKSFTNANAECTGKPKILSRKRENNSRVPVGQRLYDQAVDQQHRMQERQIKEKQRKDDEERFAIAGPQINKIRRPSLKERDSQSSTFCALRARPSNHSRQNSCVLKSHEERELEACTFVPAVNPASVRIFNMVVRGRDSEEEWGECEGNSQAHSVNPLPSGGSRSQNSEDVRRTSSVADRLLRHEQNRRKRLEEERLFRENFDLATGRPLFRPFLGR</sequence>
<feature type="region of interest" description="Disordered" evidence="1">
    <location>
        <begin position="753"/>
        <end position="794"/>
    </location>
</feature>
<gene>
    <name evidence="3" type="ORF">Tc00.1047053510099.30</name>
</gene>
<feature type="region of interest" description="Disordered" evidence="1">
    <location>
        <begin position="660"/>
        <end position="705"/>
    </location>
</feature>
<dbReference type="EMBL" id="AAHK01000738">
    <property type="protein sequence ID" value="EAN89494.1"/>
    <property type="molecule type" value="Genomic_DNA"/>
</dbReference>
<feature type="compositionally biased region" description="Basic and acidic residues" evidence="1">
    <location>
        <begin position="433"/>
        <end position="442"/>
    </location>
</feature>
<evidence type="ECO:0000256" key="1">
    <source>
        <dbReference type="SAM" id="MobiDB-lite"/>
    </source>
</evidence>
<dbReference type="AlphaFoldDB" id="Q4DAE9"/>
<accession>Q4DAE9</accession>
<dbReference type="InParanoid" id="Q4DAE9"/>
<keyword evidence="2" id="KW-0732">Signal</keyword>
<dbReference type="PANTHER" id="PTHR35381:SF1">
    <property type="entry name" value="EF-HAND DOMAIN-CONTAINING PROTEIN"/>
    <property type="match status" value="1"/>
</dbReference>
<feature type="region of interest" description="Disordered" evidence="1">
    <location>
        <begin position="334"/>
        <end position="363"/>
    </location>
</feature>
<feature type="compositionally biased region" description="Polar residues" evidence="1">
    <location>
        <begin position="446"/>
        <end position="467"/>
    </location>
</feature>